<sequence>MAGGIVLGFHGKLPCRGDFVRRRVAGDFLAVWDPWLSRCLHDAHQRLGEGWLDAYLTSPLWRFALSAGVCGETPATGVLMPSVDAVGRYYPLTLVGGLPEGSSLFGLAVQEGGWFEELEALAMSVLEEETAHDLERFDEAVRVHGERLHPWVADDASQLLAPLQGPACITLESLGQLVPALLAMQQALLGHRQGFSLWWTEGSHRVPPCLLLQAALPTPDRFAAMLDGEWQRHGWERRALRWLAPRAVAPAAPLLGPPRLRSASVSHVGKVRRVNEDACLDRPDLHLWAVADGVGGHEAGDEASRNVIEGVLQVPPGGDLQKRLNALRELLGVANRHLWHAAHRPERPMVSASTVVVLLTGVGECGWLWAGDSRLYRLRDGQLTQCTRDHSVVQDLIERGELVAAEAHGHPQANVITRAVGAAAELKLESRFSDLRSGDRFLLCSDGVHGFVSSAVIHSALKADSPQAVVDTLLQAVLAGEARDNLTAVAVFVDGDRAQSDGGRG</sequence>
<dbReference type="SMART" id="SM00331">
    <property type="entry name" value="PP2C_SIG"/>
    <property type="match status" value="1"/>
</dbReference>
<gene>
    <name evidence="2" type="primary">tagF</name>
    <name evidence="2" type="ORF">HOP52_06840</name>
</gene>
<dbReference type="EMBL" id="JABFUC010000004">
    <property type="protein sequence ID" value="MCG6657481.1"/>
    <property type="molecule type" value="Genomic_DNA"/>
</dbReference>
<name>A0ABS9P6S5_9GAMM</name>
<dbReference type="Pfam" id="PF09867">
    <property type="entry name" value="TagF_N"/>
    <property type="match status" value="1"/>
</dbReference>
<accession>A0ABS9P6S5</accession>
<proteinExistence type="predicted"/>
<dbReference type="PROSITE" id="PS51746">
    <property type="entry name" value="PPM_2"/>
    <property type="match status" value="1"/>
</dbReference>
<evidence type="ECO:0000259" key="1">
    <source>
        <dbReference type="PROSITE" id="PS51746"/>
    </source>
</evidence>
<dbReference type="InterPro" id="IPR001932">
    <property type="entry name" value="PPM-type_phosphatase-like_dom"/>
</dbReference>
<dbReference type="NCBIfam" id="TIGR03373">
    <property type="entry name" value="VI_minor_4"/>
    <property type="match status" value="1"/>
</dbReference>
<keyword evidence="3" id="KW-1185">Reference proteome</keyword>
<protein>
    <submittedName>
        <fullName evidence="2">Type VI secretion system-associated protein TagF</fullName>
    </submittedName>
</protein>
<dbReference type="InterPro" id="IPR036457">
    <property type="entry name" value="PPM-type-like_dom_sf"/>
</dbReference>
<evidence type="ECO:0000313" key="3">
    <source>
        <dbReference type="Proteomes" id="UP000814385"/>
    </source>
</evidence>
<dbReference type="CDD" id="cd00143">
    <property type="entry name" value="PP2Cc"/>
    <property type="match status" value="1"/>
</dbReference>
<dbReference type="RefSeq" id="WP_238976616.1">
    <property type="nucleotide sequence ID" value="NZ_JABFUC010000004.1"/>
</dbReference>
<dbReference type="SMART" id="SM00332">
    <property type="entry name" value="PP2Cc"/>
    <property type="match status" value="1"/>
</dbReference>
<organism evidence="2 3">
    <name type="scientific">Billgrantia campisalis</name>
    <dbReference type="NCBI Taxonomy" id="74661"/>
    <lineage>
        <taxon>Bacteria</taxon>
        <taxon>Pseudomonadati</taxon>
        <taxon>Pseudomonadota</taxon>
        <taxon>Gammaproteobacteria</taxon>
        <taxon>Oceanospirillales</taxon>
        <taxon>Halomonadaceae</taxon>
        <taxon>Billgrantia</taxon>
    </lineage>
</organism>
<evidence type="ECO:0000313" key="2">
    <source>
        <dbReference type="EMBL" id="MCG6657481.1"/>
    </source>
</evidence>
<dbReference type="SUPFAM" id="SSF81606">
    <property type="entry name" value="PP2C-like"/>
    <property type="match status" value="1"/>
</dbReference>
<feature type="domain" description="PPM-type phosphatase" evidence="1">
    <location>
        <begin position="259"/>
        <end position="493"/>
    </location>
</feature>
<dbReference type="InterPro" id="IPR038225">
    <property type="entry name" value="TagF_sf"/>
</dbReference>
<reference evidence="2 3" key="1">
    <citation type="submission" date="2020-05" db="EMBL/GenBank/DDBJ databases">
        <title>Comparative genomic analysis of denitrifying bacteria from Halomonas genus.</title>
        <authorList>
            <person name="Wang L."/>
            <person name="Shao Z."/>
        </authorList>
    </citation>
    <scope>NUCLEOTIDE SEQUENCE [LARGE SCALE GENOMIC DNA]</scope>
    <source>
        <strain evidence="2 3">A4</strain>
    </source>
</reference>
<comment type="caution">
    <text evidence="2">The sequence shown here is derived from an EMBL/GenBank/DDBJ whole genome shotgun (WGS) entry which is preliminary data.</text>
</comment>
<dbReference type="Proteomes" id="UP000814385">
    <property type="component" value="Unassembled WGS sequence"/>
</dbReference>
<dbReference type="Gene3D" id="3.40.1730.10">
    <property type="entry name" value="pa0076 domain"/>
    <property type="match status" value="1"/>
</dbReference>
<dbReference type="Gene3D" id="3.60.40.10">
    <property type="entry name" value="PPM-type phosphatase domain"/>
    <property type="match status" value="1"/>
</dbReference>
<dbReference type="InterPro" id="IPR017748">
    <property type="entry name" value="TagF"/>
</dbReference>
<dbReference type="Pfam" id="PF13672">
    <property type="entry name" value="PP2C_2"/>
    <property type="match status" value="1"/>
</dbReference>